<dbReference type="OrthoDB" id="445007at2759"/>
<organism evidence="2 3">
    <name type="scientific">Chlorella vulgaris</name>
    <name type="common">Green alga</name>
    <dbReference type="NCBI Taxonomy" id="3077"/>
    <lineage>
        <taxon>Eukaryota</taxon>
        <taxon>Viridiplantae</taxon>
        <taxon>Chlorophyta</taxon>
        <taxon>core chlorophytes</taxon>
        <taxon>Trebouxiophyceae</taxon>
        <taxon>Chlorellales</taxon>
        <taxon>Chlorellaceae</taxon>
        <taxon>Chlorella clade</taxon>
        <taxon>Chlorella</taxon>
    </lineage>
</organism>
<proteinExistence type="predicted"/>
<dbReference type="Pfam" id="PF05721">
    <property type="entry name" value="PhyH"/>
    <property type="match status" value="1"/>
</dbReference>
<dbReference type="PANTHER" id="PTHR20883:SF46">
    <property type="entry name" value="PHYTANOYL-COA HYDROXYLASE"/>
    <property type="match status" value="1"/>
</dbReference>
<dbReference type="AlphaFoldDB" id="A0A9D4TX19"/>
<dbReference type="Gene3D" id="2.60.120.620">
    <property type="entry name" value="q2cbj1_9rhob like domain"/>
    <property type="match status" value="1"/>
</dbReference>
<gene>
    <name evidence="2" type="ORF">D9Q98_006070</name>
</gene>
<evidence type="ECO:0000256" key="1">
    <source>
        <dbReference type="ARBA" id="ARBA00001962"/>
    </source>
</evidence>
<reference evidence="2" key="2">
    <citation type="submission" date="2020-11" db="EMBL/GenBank/DDBJ databases">
        <authorList>
            <person name="Cecchin M."/>
            <person name="Marcolungo L."/>
            <person name="Rossato M."/>
            <person name="Girolomoni L."/>
            <person name="Cosentino E."/>
            <person name="Cuine S."/>
            <person name="Li-Beisson Y."/>
            <person name="Delledonne M."/>
            <person name="Ballottari M."/>
        </authorList>
    </citation>
    <scope>NUCLEOTIDE SEQUENCE</scope>
    <source>
        <strain evidence="2">211/11P</strain>
        <tissue evidence="2">Whole cell</tissue>
    </source>
</reference>
<evidence type="ECO:0008006" key="4">
    <source>
        <dbReference type="Google" id="ProtNLM"/>
    </source>
</evidence>
<dbReference type="SUPFAM" id="SSF51197">
    <property type="entry name" value="Clavaminate synthase-like"/>
    <property type="match status" value="1"/>
</dbReference>
<dbReference type="EMBL" id="SIDB01000002">
    <property type="protein sequence ID" value="KAI3436654.1"/>
    <property type="molecule type" value="Genomic_DNA"/>
</dbReference>
<dbReference type="InterPro" id="IPR008775">
    <property type="entry name" value="Phytyl_CoA_dOase-like"/>
</dbReference>
<comment type="caution">
    <text evidence="2">The sequence shown here is derived from an EMBL/GenBank/DDBJ whole genome shotgun (WGS) entry which is preliminary data.</text>
</comment>
<keyword evidence="3" id="KW-1185">Reference proteome</keyword>
<evidence type="ECO:0000313" key="3">
    <source>
        <dbReference type="Proteomes" id="UP001055712"/>
    </source>
</evidence>
<protein>
    <recommendedName>
        <fullName evidence="4">Phytanoyl-CoA dioxygenase family protein</fullName>
    </recommendedName>
</protein>
<name>A0A9D4TX19_CHLVU</name>
<evidence type="ECO:0000313" key="2">
    <source>
        <dbReference type="EMBL" id="KAI3436654.1"/>
    </source>
</evidence>
<dbReference type="PANTHER" id="PTHR20883">
    <property type="entry name" value="PHYTANOYL-COA DIOXYGENASE DOMAIN CONTAINING 1"/>
    <property type="match status" value="1"/>
</dbReference>
<comment type="cofactor">
    <cofactor evidence="1">
        <name>Fe cation</name>
        <dbReference type="ChEBI" id="CHEBI:24875"/>
    </cofactor>
</comment>
<reference evidence="2" key="1">
    <citation type="journal article" date="2019" name="Plant J.">
        <title>Chlorella vulgaris genome assembly and annotation reveals the molecular basis for metabolic acclimation to high light conditions.</title>
        <authorList>
            <person name="Cecchin M."/>
            <person name="Marcolungo L."/>
            <person name="Rossato M."/>
            <person name="Girolomoni L."/>
            <person name="Cosentino E."/>
            <person name="Cuine S."/>
            <person name="Li-Beisson Y."/>
            <person name="Delledonne M."/>
            <person name="Ballottari M."/>
        </authorList>
    </citation>
    <scope>NUCLEOTIDE SEQUENCE</scope>
    <source>
        <strain evidence="2">211/11P</strain>
    </source>
</reference>
<accession>A0A9D4TX19</accession>
<dbReference type="Proteomes" id="UP001055712">
    <property type="component" value="Unassembled WGS sequence"/>
</dbReference>
<sequence length="259" mass="28675">MTVADADHINCAHELQRNGFAVLPQFLDPSQLEQLRLEADTLYELAEAQAQAGSPSAAAGWGREHIARCVHEVIPGHQLTPELRTCYSAHRSHRSSWPLRGEVWHILFCSQLTRLVLALLGPEAVLFNDQHILKPPCTNLSSFPWHRDSDWCRSGLSTYQPYISVWCALDDTTVANGCLVVQPFALQKEQSQDVVALEVAAGTAVIMSDTVLHRSGPNRSRHMRRAWMPQFAARKLSWHADGTCVSLAIPLNAAAAEKG</sequence>